<dbReference type="AlphaFoldDB" id="A0A5C8KXG7"/>
<reference evidence="2 3" key="1">
    <citation type="submission" date="2019-08" db="EMBL/GenBank/DDBJ databases">
        <authorList>
            <person name="Karlyshev A.V."/>
        </authorList>
    </citation>
    <scope>NUCLEOTIDE SEQUENCE [LARGE SCALE GENOMIC DNA]</scope>
    <source>
        <strain evidence="2 3">Alg18-2.2</strain>
    </source>
</reference>
<dbReference type="EMBL" id="VRTS01000002">
    <property type="protein sequence ID" value="TXK65098.1"/>
    <property type="molecule type" value="Genomic_DNA"/>
</dbReference>
<sequence>MHRHPEGDPVEEDRAGRRRELGAFLFLTVVLFPVLAVLIVSGYGFAVWVTQMIFGPPGV</sequence>
<dbReference type="RefSeq" id="WP_147891018.1">
    <property type="nucleotide sequence ID" value="NZ_VRTS01000002.1"/>
</dbReference>
<evidence type="ECO:0000313" key="2">
    <source>
        <dbReference type="EMBL" id="TXK65098.1"/>
    </source>
</evidence>
<evidence type="ECO:0000256" key="1">
    <source>
        <dbReference type="SAM" id="Phobius"/>
    </source>
</evidence>
<dbReference type="Pfam" id="PF06796">
    <property type="entry name" value="NapE"/>
    <property type="match status" value="1"/>
</dbReference>
<keyword evidence="1" id="KW-0812">Transmembrane</keyword>
<evidence type="ECO:0000313" key="3">
    <source>
        <dbReference type="Proteomes" id="UP000321248"/>
    </source>
</evidence>
<dbReference type="NCBIfam" id="TIGR02973">
    <property type="entry name" value="nitrate_rd_NapE"/>
    <property type="match status" value="1"/>
</dbReference>
<keyword evidence="3" id="KW-1185">Reference proteome</keyword>
<accession>A0A5C8KXG7</accession>
<dbReference type="Proteomes" id="UP000321248">
    <property type="component" value="Unassembled WGS sequence"/>
</dbReference>
<name>A0A5C8KXG7_9GAMM</name>
<proteinExistence type="predicted"/>
<keyword evidence="1" id="KW-1133">Transmembrane helix</keyword>
<dbReference type="InterPro" id="IPR004448">
    <property type="entry name" value="Nitrate_reductase_NapE"/>
</dbReference>
<dbReference type="InterPro" id="IPR010649">
    <property type="entry name" value="NapE_TorE"/>
</dbReference>
<feature type="transmembrane region" description="Helical" evidence="1">
    <location>
        <begin position="21"/>
        <end position="49"/>
    </location>
</feature>
<organism evidence="2 3">
    <name type="scientific">Alkalisalibacterium limincola</name>
    <dbReference type="NCBI Taxonomy" id="2699169"/>
    <lineage>
        <taxon>Bacteria</taxon>
        <taxon>Pseudomonadati</taxon>
        <taxon>Pseudomonadota</taxon>
        <taxon>Gammaproteobacteria</taxon>
        <taxon>Lysobacterales</taxon>
        <taxon>Lysobacteraceae</taxon>
        <taxon>Alkalisalibacterium</taxon>
    </lineage>
</organism>
<protein>
    <submittedName>
        <fullName evidence="2">Periplasmic nitrate reductase, NapE protein</fullName>
    </submittedName>
</protein>
<comment type="caution">
    <text evidence="2">The sequence shown here is derived from an EMBL/GenBank/DDBJ whole genome shotgun (WGS) entry which is preliminary data.</text>
</comment>
<keyword evidence="1" id="KW-0472">Membrane</keyword>
<gene>
    <name evidence="2" type="primary">napE</name>
    <name evidence="2" type="ORF">FU658_04775</name>
</gene>